<protein>
    <submittedName>
        <fullName evidence="1">Single-minded homolog 1a</fullName>
    </submittedName>
</protein>
<dbReference type="AlphaFoldDB" id="A0A1A8DIW4"/>
<evidence type="ECO:0000313" key="1">
    <source>
        <dbReference type="EMBL" id="SBQ33433.1"/>
    </source>
</evidence>
<proteinExistence type="predicted"/>
<name>A0A1A8DIW4_NOTKA</name>
<feature type="non-terminal residue" evidence="1">
    <location>
        <position position="1"/>
    </location>
</feature>
<organism evidence="1">
    <name type="scientific">Nothobranchius kadleci</name>
    <name type="common">African annual killifish</name>
    <dbReference type="NCBI Taxonomy" id="1051664"/>
    <lineage>
        <taxon>Eukaryota</taxon>
        <taxon>Metazoa</taxon>
        <taxon>Chordata</taxon>
        <taxon>Craniata</taxon>
        <taxon>Vertebrata</taxon>
        <taxon>Euteleostomi</taxon>
        <taxon>Actinopterygii</taxon>
        <taxon>Neopterygii</taxon>
        <taxon>Teleostei</taxon>
        <taxon>Neoteleostei</taxon>
        <taxon>Acanthomorphata</taxon>
        <taxon>Ovalentaria</taxon>
        <taxon>Atherinomorphae</taxon>
        <taxon>Cyprinodontiformes</taxon>
        <taxon>Nothobranchiidae</taxon>
        <taxon>Nothobranchius</taxon>
    </lineage>
</organism>
<feature type="non-terminal residue" evidence="1">
    <location>
        <position position="94"/>
    </location>
</feature>
<sequence length="94" mass="10439">PHSFLANMLQHMQYTVDKCVYFLYSPLLNYKQQDQQQSAATMPSKPAVTGKCQCFKTQLLSRRSVGCCGALCRASTVCVCVCVYCTFTGCCSLM</sequence>
<reference evidence="1" key="2">
    <citation type="submission" date="2016-06" db="EMBL/GenBank/DDBJ databases">
        <title>The genome of a short-lived fish provides insights into sex chromosome evolution and the genetic control of aging.</title>
        <authorList>
            <person name="Reichwald K."/>
            <person name="Felder M."/>
            <person name="Petzold A."/>
            <person name="Koch P."/>
            <person name="Groth M."/>
            <person name="Platzer M."/>
        </authorList>
    </citation>
    <scope>NUCLEOTIDE SEQUENCE</scope>
    <source>
        <tissue evidence="1">Brain</tissue>
    </source>
</reference>
<reference evidence="1" key="1">
    <citation type="submission" date="2016-05" db="EMBL/GenBank/DDBJ databases">
        <authorList>
            <person name="Lavstsen T."/>
            <person name="Jespersen J.S."/>
        </authorList>
    </citation>
    <scope>NUCLEOTIDE SEQUENCE</scope>
    <source>
        <tissue evidence="1">Brain</tissue>
    </source>
</reference>
<accession>A0A1A8DIW4</accession>
<dbReference type="EMBL" id="HAEA01004953">
    <property type="protein sequence ID" value="SBQ33433.1"/>
    <property type="molecule type" value="Transcribed_RNA"/>
</dbReference>
<gene>
    <name evidence="1" type="primary">SIM1A</name>
</gene>